<dbReference type="InterPro" id="IPR009057">
    <property type="entry name" value="Homeodomain-like_sf"/>
</dbReference>
<evidence type="ECO:0000313" key="1">
    <source>
        <dbReference type="EMBL" id="KIK02606.1"/>
    </source>
</evidence>
<dbReference type="SUPFAM" id="SSF46689">
    <property type="entry name" value="Homeodomain-like"/>
    <property type="match status" value="1"/>
</dbReference>
<gene>
    <name evidence="1" type="ORF">K443DRAFT_96545</name>
</gene>
<dbReference type="Proteomes" id="UP000054477">
    <property type="component" value="Unassembled WGS sequence"/>
</dbReference>
<dbReference type="HOGENOM" id="CLU_056788_8_3_1"/>
<dbReference type="AlphaFoldDB" id="A0A0C9XCK9"/>
<dbReference type="EMBL" id="KN838590">
    <property type="protein sequence ID" value="KIK02606.1"/>
    <property type="molecule type" value="Genomic_DNA"/>
</dbReference>
<reference evidence="2" key="2">
    <citation type="submission" date="2015-01" db="EMBL/GenBank/DDBJ databases">
        <title>Evolutionary Origins and Diversification of the Mycorrhizal Mutualists.</title>
        <authorList>
            <consortium name="DOE Joint Genome Institute"/>
            <consortium name="Mycorrhizal Genomics Consortium"/>
            <person name="Kohler A."/>
            <person name="Kuo A."/>
            <person name="Nagy L.G."/>
            <person name="Floudas D."/>
            <person name="Copeland A."/>
            <person name="Barry K.W."/>
            <person name="Cichocki N."/>
            <person name="Veneault-Fourrey C."/>
            <person name="LaButti K."/>
            <person name="Lindquist E.A."/>
            <person name="Lipzen A."/>
            <person name="Lundell T."/>
            <person name="Morin E."/>
            <person name="Murat C."/>
            <person name="Riley R."/>
            <person name="Ohm R."/>
            <person name="Sun H."/>
            <person name="Tunlid A."/>
            <person name="Henrissat B."/>
            <person name="Grigoriev I.V."/>
            <person name="Hibbett D.S."/>
            <person name="Martin F."/>
        </authorList>
    </citation>
    <scope>NUCLEOTIDE SEQUENCE [LARGE SCALE GENOMIC DNA]</scope>
    <source>
        <strain evidence="2">LaAM-08-1</strain>
    </source>
</reference>
<evidence type="ECO:0000313" key="2">
    <source>
        <dbReference type="Proteomes" id="UP000054477"/>
    </source>
</evidence>
<proteinExistence type="predicted"/>
<protein>
    <submittedName>
        <fullName evidence="1">Unplaced genomic scaffold K443scaffold_55, whole genome shotgun sequence</fullName>
    </submittedName>
</protein>
<keyword evidence="2" id="KW-1185">Reference proteome</keyword>
<sequence length="110" mass="12987">MPRRHVSRDLKERIPYLHYVEGFKVKEIERILGVKKSMIYQTLNYHRDYGVAYNPMAFSNSSCGWPRVLTSTDLDLIKSLLSEEPTMYLDELQDELHTRRRTDVSIPTLL</sequence>
<organism evidence="1 2">
    <name type="scientific">Laccaria amethystina LaAM-08-1</name>
    <dbReference type="NCBI Taxonomy" id="1095629"/>
    <lineage>
        <taxon>Eukaryota</taxon>
        <taxon>Fungi</taxon>
        <taxon>Dikarya</taxon>
        <taxon>Basidiomycota</taxon>
        <taxon>Agaricomycotina</taxon>
        <taxon>Agaricomycetes</taxon>
        <taxon>Agaricomycetidae</taxon>
        <taxon>Agaricales</taxon>
        <taxon>Agaricineae</taxon>
        <taxon>Hydnangiaceae</taxon>
        <taxon>Laccaria</taxon>
    </lineage>
</organism>
<dbReference type="OrthoDB" id="3012036at2759"/>
<accession>A0A0C9XCK9</accession>
<reference evidence="1 2" key="1">
    <citation type="submission" date="2014-04" db="EMBL/GenBank/DDBJ databases">
        <authorList>
            <consortium name="DOE Joint Genome Institute"/>
            <person name="Kuo A."/>
            <person name="Kohler A."/>
            <person name="Nagy L.G."/>
            <person name="Floudas D."/>
            <person name="Copeland A."/>
            <person name="Barry K.W."/>
            <person name="Cichocki N."/>
            <person name="Veneault-Fourrey C."/>
            <person name="LaButti K."/>
            <person name="Lindquist E.A."/>
            <person name="Lipzen A."/>
            <person name="Lundell T."/>
            <person name="Morin E."/>
            <person name="Murat C."/>
            <person name="Sun H."/>
            <person name="Tunlid A."/>
            <person name="Henrissat B."/>
            <person name="Grigoriev I.V."/>
            <person name="Hibbett D.S."/>
            <person name="Martin F."/>
            <person name="Nordberg H.P."/>
            <person name="Cantor M.N."/>
            <person name="Hua S.X."/>
        </authorList>
    </citation>
    <scope>NUCLEOTIDE SEQUENCE [LARGE SCALE GENOMIC DNA]</scope>
    <source>
        <strain evidence="1 2">LaAM-08-1</strain>
    </source>
</reference>
<name>A0A0C9XCK9_9AGAR</name>